<dbReference type="Gene3D" id="2.30.320.10">
    <property type="entry name" value="YwqG-like"/>
    <property type="match status" value="1"/>
</dbReference>
<name>A0ABU8FME7_9BACI</name>
<dbReference type="Proteomes" id="UP001372526">
    <property type="component" value="Unassembled WGS sequence"/>
</dbReference>
<accession>A0ABU8FME7</accession>
<dbReference type="PANTHER" id="PTHR36436">
    <property type="entry name" value="SLL5081 PROTEIN"/>
    <property type="match status" value="1"/>
</dbReference>
<dbReference type="EMBL" id="JBAWSX010000018">
    <property type="protein sequence ID" value="MEI4803865.1"/>
    <property type="molecule type" value="Genomic_DNA"/>
</dbReference>
<dbReference type="Pfam" id="PF09234">
    <property type="entry name" value="DUF1963"/>
    <property type="match status" value="1"/>
</dbReference>
<proteinExistence type="predicted"/>
<dbReference type="RefSeq" id="WP_336474162.1">
    <property type="nucleotide sequence ID" value="NZ_JBAWSX010000018.1"/>
</dbReference>
<dbReference type="InterPro" id="IPR035948">
    <property type="entry name" value="YwqG-like_sf"/>
</dbReference>
<keyword evidence="2" id="KW-1185">Reference proteome</keyword>
<dbReference type="SUPFAM" id="SSF103032">
    <property type="entry name" value="Hypothetical protein YwqG"/>
    <property type="match status" value="1"/>
</dbReference>
<protein>
    <submittedName>
        <fullName evidence="1">YwqG family protein</fullName>
    </submittedName>
</protein>
<evidence type="ECO:0000313" key="2">
    <source>
        <dbReference type="Proteomes" id="UP001372526"/>
    </source>
</evidence>
<sequence>MKDIELYIPEQLKSYKEDILKSLKPTLKMTGKVGTTELWGSKIGGDPYLLIGEELPKNKQGEALRLLAQINFEDVPHIDSMPTQGILQFFVDATDDLVGADFDNPTTQEGFRVIYRQDIIKDKSKLVTEFNYDIGEDEEEFISPLEAELVFEERLQPVTTCDYRFGSEFLVGFEGEKEVQDGDRTVELWELYVDHMSNIGHRIGGYPFFTQYDPRDEGSKYDTLLLQIDTDDDLGIMWGDSGVANFFINKDDLARLDFSDVLYNWDCF</sequence>
<dbReference type="InterPro" id="IPR015315">
    <property type="entry name" value="DUF1963"/>
</dbReference>
<reference evidence="1 2" key="1">
    <citation type="submission" date="2024-01" db="EMBL/GenBank/DDBJ databases">
        <title>Seven novel Bacillus-like species.</title>
        <authorList>
            <person name="Liu G."/>
        </authorList>
    </citation>
    <scope>NUCLEOTIDE SEQUENCE [LARGE SCALE GENOMIC DNA]</scope>
    <source>
        <strain evidence="1 2">FJAT-51639</strain>
    </source>
</reference>
<dbReference type="PANTHER" id="PTHR36436:SF6">
    <property type="entry name" value="SLL5081 PROTEIN"/>
    <property type="match status" value="1"/>
</dbReference>
<evidence type="ECO:0000313" key="1">
    <source>
        <dbReference type="EMBL" id="MEI4803865.1"/>
    </source>
</evidence>
<organism evidence="1 2">
    <name type="scientific">Bacillus bruguierae</name>
    <dbReference type="NCBI Taxonomy" id="3127667"/>
    <lineage>
        <taxon>Bacteria</taxon>
        <taxon>Bacillati</taxon>
        <taxon>Bacillota</taxon>
        <taxon>Bacilli</taxon>
        <taxon>Bacillales</taxon>
        <taxon>Bacillaceae</taxon>
        <taxon>Bacillus</taxon>
    </lineage>
</organism>
<comment type="caution">
    <text evidence="1">The sequence shown here is derived from an EMBL/GenBank/DDBJ whole genome shotgun (WGS) entry which is preliminary data.</text>
</comment>
<gene>
    <name evidence="1" type="ORF">WAZ07_22065</name>
</gene>